<dbReference type="EMBL" id="LJCR01000475">
    <property type="protein sequence ID" value="KPV52647.1"/>
    <property type="molecule type" value="Genomic_DNA"/>
</dbReference>
<organism evidence="2 3">
    <name type="scientific">Kouleothrix aurantiaca</name>
    <dbReference type="NCBI Taxonomy" id="186479"/>
    <lineage>
        <taxon>Bacteria</taxon>
        <taxon>Bacillati</taxon>
        <taxon>Chloroflexota</taxon>
        <taxon>Chloroflexia</taxon>
        <taxon>Chloroflexales</taxon>
        <taxon>Roseiflexineae</taxon>
        <taxon>Roseiflexaceae</taxon>
        <taxon>Kouleothrix</taxon>
    </lineage>
</organism>
<feature type="compositionally biased region" description="Acidic residues" evidence="1">
    <location>
        <begin position="626"/>
        <end position="641"/>
    </location>
</feature>
<evidence type="ECO:0000256" key="1">
    <source>
        <dbReference type="SAM" id="MobiDB-lite"/>
    </source>
</evidence>
<dbReference type="PATRIC" id="fig|186479.3.peg.8510"/>
<evidence type="ECO:0000313" key="2">
    <source>
        <dbReference type="EMBL" id="KPV52647.1"/>
    </source>
</evidence>
<dbReference type="AlphaFoldDB" id="A0A0P9DR05"/>
<accession>A0A0P9DR05</accession>
<feature type="region of interest" description="Disordered" evidence="1">
    <location>
        <begin position="612"/>
        <end position="641"/>
    </location>
</feature>
<evidence type="ECO:0000313" key="3">
    <source>
        <dbReference type="Proteomes" id="UP000050509"/>
    </source>
</evidence>
<gene>
    <name evidence="2" type="ORF">SE17_14215</name>
</gene>
<comment type="caution">
    <text evidence="2">The sequence shown here is derived from an EMBL/GenBank/DDBJ whole genome shotgun (WGS) entry which is preliminary data.</text>
</comment>
<keyword evidence="3" id="KW-1185">Reference proteome</keyword>
<proteinExistence type="predicted"/>
<name>A0A0P9DR05_9CHLR</name>
<sequence length="641" mass="71797">MSDQPTFSGNAEQKALAEKVFEIMKAQGSFFAVDAPIRQTLGNLADYFAGQRKADPAKVAQELEAALNKNDAVFTREERGDDVVYIMSRMGAYRPRRDENTHMFKQRLYEPDNPLPVDDISVVVTTTRPALTTVEPVYISDYWQQQAGLTPIVPGDELAESVAEEATFAPVVEEAAPAEPAEVAAEPVVAATKPVEAAAKPVEAAEPAEAVEEAATPVAEKSSSMLHNTMITLPNGVQIDLRRSTADLMAQYGPTLITQFRSALENDPLRRIVMFGNDAYPEAAVENFGKNDLRRIRDYLVETGEPMADAQIIADIFYHNPRQSDYETFRFALDYRLSREKDFEFVGVDGARLWSTKGMPAIGTKRVKASEMGQITGYLEEGFDDSLAEQSVDAIRKSGTLSHILTFFEWEYGILPYTKALAALLPNALLADQRSAVLRIESPQHYTSALAELRFPTGNRGGWLQGMENFFHEHLVPGALITLSRTAEPHILTLTYEEQPEQQDRLLVLDEKKNKFAFANVSYYAAVDEDMLVNQQQFGRLRNLKSLPMNERRKGDVMIEHVFETVGNPVGTRSEPRYRATVDQLYVGLNALRPASREYLVHLLKENDEFVDDGDTWTYTPPPVEVNDEEEDDDLDYDDDD</sequence>
<reference evidence="2 3" key="1">
    <citation type="submission" date="2015-09" db="EMBL/GenBank/DDBJ databases">
        <title>Draft genome sequence of Kouleothrix aurantiaca JCM 19913.</title>
        <authorList>
            <person name="Hemp J."/>
        </authorList>
    </citation>
    <scope>NUCLEOTIDE SEQUENCE [LARGE SCALE GENOMIC DNA]</scope>
    <source>
        <strain evidence="2 3">COM-B</strain>
    </source>
</reference>
<dbReference type="Proteomes" id="UP000050509">
    <property type="component" value="Unassembled WGS sequence"/>
</dbReference>
<protein>
    <submittedName>
        <fullName evidence="2">Uncharacterized protein</fullName>
    </submittedName>
</protein>